<reference evidence="2 3" key="1">
    <citation type="submission" date="2023-07" db="EMBL/GenBank/DDBJ databases">
        <title>Sorghum-associated microbial communities from plants grown in Nebraska, USA.</title>
        <authorList>
            <person name="Schachtman D."/>
        </authorList>
    </citation>
    <scope>NUCLEOTIDE SEQUENCE [LARGE SCALE GENOMIC DNA]</scope>
    <source>
        <strain evidence="2 3">4129</strain>
    </source>
</reference>
<keyword evidence="1" id="KW-0812">Transmembrane</keyword>
<sequence length="35" mass="4180">MVYAKEIVLDLKTKKSLNLYKILTVFISLYLYLKN</sequence>
<comment type="caution">
    <text evidence="2">The sequence shown here is derived from an EMBL/GenBank/DDBJ whole genome shotgun (WGS) entry which is preliminary data.</text>
</comment>
<keyword evidence="1" id="KW-1133">Transmembrane helix</keyword>
<keyword evidence="3" id="KW-1185">Reference proteome</keyword>
<dbReference type="Proteomes" id="UP001269081">
    <property type="component" value="Unassembled WGS sequence"/>
</dbReference>
<organism evidence="2 3">
    <name type="scientific">Flavobacterium piscis</name>
    <dbReference type="NCBI Taxonomy" id="1114874"/>
    <lineage>
        <taxon>Bacteria</taxon>
        <taxon>Pseudomonadati</taxon>
        <taxon>Bacteroidota</taxon>
        <taxon>Flavobacteriia</taxon>
        <taxon>Flavobacteriales</taxon>
        <taxon>Flavobacteriaceae</taxon>
        <taxon>Flavobacterium</taxon>
    </lineage>
</organism>
<evidence type="ECO:0000256" key="1">
    <source>
        <dbReference type="SAM" id="Phobius"/>
    </source>
</evidence>
<accession>A0ABU1Y1M8</accession>
<protein>
    <submittedName>
        <fullName evidence="2">Uncharacterized protein</fullName>
    </submittedName>
</protein>
<name>A0ABU1Y1M8_9FLAO</name>
<proteinExistence type="predicted"/>
<evidence type="ECO:0000313" key="2">
    <source>
        <dbReference type="EMBL" id="MDR7208122.1"/>
    </source>
</evidence>
<feature type="transmembrane region" description="Helical" evidence="1">
    <location>
        <begin position="17"/>
        <end position="33"/>
    </location>
</feature>
<evidence type="ECO:0000313" key="3">
    <source>
        <dbReference type="Proteomes" id="UP001269081"/>
    </source>
</evidence>
<gene>
    <name evidence="2" type="ORF">J2W48_000043</name>
</gene>
<keyword evidence="1" id="KW-0472">Membrane</keyword>
<dbReference type="EMBL" id="JAVDWQ010000001">
    <property type="protein sequence ID" value="MDR7208122.1"/>
    <property type="molecule type" value="Genomic_DNA"/>
</dbReference>